<gene>
    <name evidence="2" type="ORF">Apa02nite_020420</name>
</gene>
<protein>
    <submittedName>
        <fullName evidence="2">Uncharacterized protein</fullName>
    </submittedName>
</protein>
<keyword evidence="3" id="KW-1185">Reference proteome</keyword>
<proteinExistence type="predicted"/>
<evidence type="ECO:0000313" key="3">
    <source>
        <dbReference type="Proteomes" id="UP000624709"/>
    </source>
</evidence>
<dbReference type="EMBL" id="BOMS01000026">
    <property type="protein sequence ID" value="GIE65934.1"/>
    <property type="molecule type" value="Genomic_DNA"/>
</dbReference>
<organism evidence="2 3">
    <name type="scientific">Actinoplanes palleronii</name>
    <dbReference type="NCBI Taxonomy" id="113570"/>
    <lineage>
        <taxon>Bacteria</taxon>
        <taxon>Bacillati</taxon>
        <taxon>Actinomycetota</taxon>
        <taxon>Actinomycetes</taxon>
        <taxon>Micromonosporales</taxon>
        <taxon>Micromonosporaceae</taxon>
        <taxon>Actinoplanes</taxon>
    </lineage>
</organism>
<comment type="caution">
    <text evidence="2">The sequence shown here is derived from an EMBL/GenBank/DDBJ whole genome shotgun (WGS) entry which is preliminary data.</text>
</comment>
<feature type="region of interest" description="Disordered" evidence="1">
    <location>
        <begin position="1"/>
        <end position="30"/>
    </location>
</feature>
<accession>A0ABQ4B5J0</accession>
<evidence type="ECO:0000313" key="2">
    <source>
        <dbReference type="EMBL" id="GIE65934.1"/>
    </source>
</evidence>
<feature type="compositionally biased region" description="Basic and acidic residues" evidence="1">
    <location>
        <begin position="7"/>
        <end position="17"/>
    </location>
</feature>
<reference evidence="2 3" key="1">
    <citation type="submission" date="2021-01" db="EMBL/GenBank/DDBJ databases">
        <title>Whole genome shotgun sequence of Actinoplanes palleronii NBRC 14916.</title>
        <authorList>
            <person name="Komaki H."/>
            <person name="Tamura T."/>
        </authorList>
    </citation>
    <scope>NUCLEOTIDE SEQUENCE [LARGE SCALE GENOMIC DNA]</scope>
    <source>
        <strain evidence="2 3">NBRC 14916</strain>
    </source>
</reference>
<evidence type="ECO:0000256" key="1">
    <source>
        <dbReference type="SAM" id="MobiDB-lite"/>
    </source>
</evidence>
<name>A0ABQ4B5J0_9ACTN</name>
<dbReference type="Proteomes" id="UP000624709">
    <property type="component" value="Unassembled WGS sequence"/>
</dbReference>
<sequence length="70" mass="7614">MGARDPGAVDKYDDLQGREPTATVEESHRSSKMTNIITIAVHKMDLSRVASLREADAGAHHQAGICLLNR</sequence>